<gene>
    <name evidence="5" type="ORF">NS331_15095</name>
</gene>
<dbReference type="PANTHER" id="PTHR44846:SF1">
    <property type="entry name" value="MANNOSYL-D-GLYCERATE TRANSPORT_METABOLISM SYSTEM REPRESSOR MNGR-RELATED"/>
    <property type="match status" value="1"/>
</dbReference>
<dbReference type="GO" id="GO:0003700">
    <property type="term" value="F:DNA-binding transcription factor activity"/>
    <property type="evidence" value="ECO:0007669"/>
    <property type="project" value="InterPro"/>
</dbReference>
<dbReference type="Gene3D" id="1.10.10.10">
    <property type="entry name" value="Winged helix-like DNA-binding domain superfamily/Winged helix DNA-binding domain"/>
    <property type="match status" value="1"/>
</dbReference>
<reference evidence="5 6" key="1">
    <citation type="journal article" date="2016" name="Front. Microbiol.">
        <title>Genomic Resource of Rice Seed Associated Bacteria.</title>
        <authorList>
            <person name="Midha S."/>
            <person name="Bansal K."/>
            <person name="Sharma S."/>
            <person name="Kumar N."/>
            <person name="Patil P.P."/>
            <person name="Chaudhry V."/>
            <person name="Patil P.B."/>
        </authorList>
    </citation>
    <scope>NUCLEOTIDE SEQUENCE [LARGE SCALE GENOMIC DNA]</scope>
    <source>
        <strain evidence="5 6">NS331</strain>
    </source>
</reference>
<dbReference type="InterPro" id="IPR028978">
    <property type="entry name" value="Chorismate_lyase_/UTRA_dom_sf"/>
</dbReference>
<dbReference type="PRINTS" id="PR00035">
    <property type="entry name" value="HTHGNTR"/>
</dbReference>
<dbReference type="InterPro" id="IPR011663">
    <property type="entry name" value="UTRA"/>
</dbReference>
<dbReference type="PANTHER" id="PTHR44846">
    <property type="entry name" value="MANNOSYL-D-GLYCERATE TRANSPORT/METABOLISM SYSTEM REPRESSOR MNGR-RELATED"/>
    <property type="match status" value="1"/>
</dbReference>
<proteinExistence type="predicted"/>
<dbReference type="InterPro" id="IPR000524">
    <property type="entry name" value="Tscrpt_reg_HTH_GntR"/>
</dbReference>
<evidence type="ECO:0000256" key="3">
    <source>
        <dbReference type="ARBA" id="ARBA00023163"/>
    </source>
</evidence>
<dbReference type="SMART" id="SM00345">
    <property type="entry name" value="HTH_GNTR"/>
    <property type="match status" value="1"/>
</dbReference>
<dbReference type="InterPro" id="IPR050679">
    <property type="entry name" value="Bact_HTH_transcr_reg"/>
</dbReference>
<dbReference type="EMBL" id="LDSL01000096">
    <property type="protein sequence ID" value="KTT18934.1"/>
    <property type="molecule type" value="Genomic_DNA"/>
</dbReference>
<organism evidence="5 6">
    <name type="scientific">Pseudacidovorax intermedius</name>
    <dbReference type="NCBI Taxonomy" id="433924"/>
    <lineage>
        <taxon>Bacteria</taxon>
        <taxon>Pseudomonadati</taxon>
        <taxon>Pseudomonadota</taxon>
        <taxon>Betaproteobacteria</taxon>
        <taxon>Burkholderiales</taxon>
        <taxon>Comamonadaceae</taxon>
        <taxon>Pseudacidovorax</taxon>
    </lineage>
</organism>
<sequence length="257" mass="28422">MSPLVPPPRTLIDGAQPVPLYYQVARDLEKRITSRQLKPGDPLPTELQLCESYGVSRITVRKAMEDLVAKRLVMRQRGLGTFVAEASYANRLVSHVGSLHDAVAYSDALTFRQLSRETLPASGFVAEALQLPADSQVQKIVRVGCVDADAVSLTDIYVPSDLAARLTKIPTRGNVSISRQLEEQLGEPLVRVEQTVVPVAVTELIAEHMGLKLRSPILQIRRLYTAASGRHVELAVVHYHPQRYTFKIELARSAGRI</sequence>
<dbReference type="AlphaFoldDB" id="A0A147GRA2"/>
<dbReference type="Gene3D" id="3.40.1410.10">
    <property type="entry name" value="Chorismate lyase-like"/>
    <property type="match status" value="1"/>
</dbReference>
<keyword evidence="1" id="KW-0805">Transcription regulation</keyword>
<keyword evidence="2" id="KW-0238">DNA-binding</keyword>
<evidence type="ECO:0000313" key="6">
    <source>
        <dbReference type="Proteomes" id="UP000072741"/>
    </source>
</evidence>
<protein>
    <recommendedName>
        <fullName evidence="4">HTH gntR-type domain-containing protein</fullName>
    </recommendedName>
</protein>
<dbReference type="Pfam" id="PF07702">
    <property type="entry name" value="UTRA"/>
    <property type="match status" value="1"/>
</dbReference>
<keyword evidence="3" id="KW-0804">Transcription</keyword>
<dbReference type="Proteomes" id="UP000072741">
    <property type="component" value="Unassembled WGS sequence"/>
</dbReference>
<dbReference type="GO" id="GO:0045892">
    <property type="term" value="P:negative regulation of DNA-templated transcription"/>
    <property type="evidence" value="ECO:0007669"/>
    <property type="project" value="TreeGrafter"/>
</dbReference>
<evidence type="ECO:0000256" key="1">
    <source>
        <dbReference type="ARBA" id="ARBA00023015"/>
    </source>
</evidence>
<dbReference type="CDD" id="cd07377">
    <property type="entry name" value="WHTH_GntR"/>
    <property type="match status" value="1"/>
</dbReference>
<dbReference type="Pfam" id="PF00392">
    <property type="entry name" value="GntR"/>
    <property type="match status" value="1"/>
</dbReference>
<dbReference type="InterPro" id="IPR036388">
    <property type="entry name" value="WH-like_DNA-bd_sf"/>
</dbReference>
<dbReference type="OrthoDB" id="8584262at2"/>
<dbReference type="InterPro" id="IPR036390">
    <property type="entry name" value="WH_DNA-bd_sf"/>
</dbReference>
<dbReference type="FunFam" id="1.10.10.10:FF:000079">
    <property type="entry name" value="GntR family transcriptional regulator"/>
    <property type="match status" value="1"/>
</dbReference>
<dbReference type="SUPFAM" id="SSF46785">
    <property type="entry name" value="Winged helix' DNA-binding domain"/>
    <property type="match status" value="1"/>
</dbReference>
<keyword evidence="6" id="KW-1185">Reference proteome</keyword>
<evidence type="ECO:0000259" key="4">
    <source>
        <dbReference type="PROSITE" id="PS50949"/>
    </source>
</evidence>
<dbReference type="GO" id="GO:0003677">
    <property type="term" value="F:DNA binding"/>
    <property type="evidence" value="ECO:0007669"/>
    <property type="project" value="UniProtKB-KW"/>
</dbReference>
<dbReference type="SMART" id="SM00866">
    <property type="entry name" value="UTRA"/>
    <property type="match status" value="1"/>
</dbReference>
<feature type="domain" description="HTH gntR-type" evidence="4">
    <location>
        <begin position="18"/>
        <end position="86"/>
    </location>
</feature>
<evidence type="ECO:0000256" key="2">
    <source>
        <dbReference type="ARBA" id="ARBA00023125"/>
    </source>
</evidence>
<name>A0A147GRA2_9BURK</name>
<comment type="caution">
    <text evidence="5">The sequence shown here is derived from an EMBL/GenBank/DDBJ whole genome shotgun (WGS) entry which is preliminary data.</text>
</comment>
<accession>A0A147GRA2</accession>
<dbReference type="PROSITE" id="PS50949">
    <property type="entry name" value="HTH_GNTR"/>
    <property type="match status" value="1"/>
</dbReference>
<dbReference type="SUPFAM" id="SSF64288">
    <property type="entry name" value="Chorismate lyase-like"/>
    <property type="match status" value="1"/>
</dbReference>
<evidence type="ECO:0000313" key="5">
    <source>
        <dbReference type="EMBL" id="KTT18934.1"/>
    </source>
</evidence>